<protein>
    <submittedName>
        <fullName evidence="3">Uncharacterized protein</fullName>
    </submittedName>
</protein>
<feature type="transmembrane region" description="Helical" evidence="2">
    <location>
        <begin position="127"/>
        <end position="151"/>
    </location>
</feature>
<proteinExistence type="predicted"/>
<feature type="transmembrane region" description="Helical" evidence="2">
    <location>
        <begin position="65"/>
        <end position="90"/>
    </location>
</feature>
<keyword evidence="4" id="KW-1185">Reference proteome</keyword>
<feature type="transmembrane region" description="Helical" evidence="2">
    <location>
        <begin position="529"/>
        <end position="548"/>
    </location>
</feature>
<evidence type="ECO:0000256" key="2">
    <source>
        <dbReference type="SAM" id="Phobius"/>
    </source>
</evidence>
<dbReference type="EMBL" id="BMAW01048261">
    <property type="protein sequence ID" value="GFS65030.1"/>
    <property type="molecule type" value="Genomic_DNA"/>
</dbReference>
<accession>A0A8X6IYB9</accession>
<organism evidence="3 4">
    <name type="scientific">Nephila pilipes</name>
    <name type="common">Giant wood spider</name>
    <name type="synonym">Nephila maculata</name>
    <dbReference type="NCBI Taxonomy" id="299642"/>
    <lineage>
        <taxon>Eukaryota</taxon>
        <taxon>Metazoa</taxon>
        <taxon>Ecdysozoa</taxon>
        <taxon>Arthropoda</taxon>
        <taxon>Chelicerata</taxon>
        <taxon>Arachnida</taxon>
        <taxon>Araneae</taxon>
        <taxon>Araneomorphae</taxon>
        <taxon>Entelegynae</taxon>
        <taxon>Araneoidea</taxon>
        <taxon>Nephilidae</taxon>
        <taxon>Nephila</taxon>
    </lineage>
</organism>
<feature type="transmembrane region" description="Helical" evidence="2">
    <location>
        <begin position="397"/>
        <end position="418"/>
    </location>
</feature>
<evidence type="ECO:0000256" key="1">
    <source>
        <dbReference type="SAM" id="MobiDB-lite"/>
    </source>
</evidence>
<reference evidence="3" key="1">
    <citation type="submission" date="2020-08" db="EMBL/GenBank/DDBJ databases">
        <title>Multicomponent nature underlies the extraordinary mechanical properties of spider dragline silk.</title>
        <authorList>
            <person name="Kono N."/>
            <person name="Nakamura H."/>
            <person name="Mori M."/>
            <person name="Yoshida Y."/>
            <person name="Ohtoshi R."/>
            <person name="Malay A.D."/>
            <person name="Moran D.A.P."/>
            <person name="Tomita M."/>
            <person name="Numata K."/>
            <person name="Arakawa K."/>
        </authorList>
    </citation>
    <scope>NUCLEOTIDE SEQUENCE</scope>
</reference>
<keyword evidence="2" id="KW-0472">Membrane</keyword>
<gene>
    <name evidence="3" type="primary">AVEN_32663_1</name>
    <name evidence="3" type="ORF">NPIL_260021</name>
</gene>
<feature type="region of interest" description="Disordered" evidence="1">
    <location>
        <begin position="249"/>
        <end position="278"/>
    </location>
</feature>
<dbReference type="InterPro" id="IPR036259">
    <property type="entry name" value="MFS_trans_sf"/>
</dbReference>
<dbReference type="Pfam" id="PF07690">
    <property type="entry name" value="MFS_1"/>
    <property type="match status" value="1"/>
</dbReference>
<dbReference type="Gene3D" id="1.20.1250.20">
    <property type="entry name" value="MFS general substrate transporter like domains"/>
    <property type="match status" value="1"/>
</dbReference>
<feature type="transmembrane region" description="Helical" evidence="2">
    <location>
        <begin position="468"/>
        <end position="485"/>
    </location>
</feature>
<comment type="caution">
    <text evidence="3">The sequence shown here is derived from an EMBL/GenBank/DDBJ whole genome shotgun (WGS) entry which is preliminary data.</text>
</comment>
<dbReference type="PANTHER" id="PTHR11360:SF303">
    <property type="entry name" value="MAJOR FACILITATOR SUPERFAMILY (MFS) PROFILE DOMAIN-CONTAINING PROTEIN"/>
    <property type="match status" value="1"/>
</dbReference>
<feature type="transmembrane region" description="Helical" evidence="2">
    <location>
        <begin position="157"/>
        <end position="179"/>
    </location>
</feature>
<feature type="transmembrane region" description="Helical" evidence="2">
    <location>
        <begin position="491"/>
        <end position="517"/>
    </location>
</feature>
<feature type="compositionally biased region" description="Basic and acidic residues" evidence="1">
    <location>
        <begin position="249"/>
        <end position="274"/>
    </location>
</feature>
<evidence type="ECO:0000313" key="4">
    <source>
        <dbReference type="Proteomes" id="UP000887013"/>
    </source>
</evidence>
<keyword evidence="2" id="KW-1133">Transmembrane helix</keyword>
<dbReference type="OrthoDB" id="6435476at2759"/>
<dbReference type="PANTHER" id="PTHR11360">
    <property type="entry name" value="MONOCARBOXYLATE TRANSPORTER"/>
    <property type="match status" value="1"/>
</dbReference>
<sequence>MLFDHVLSNPHDTVFAVNPSQLNSNWFPYNSKKIESRNQRRRKCFRSFCTFKMKTEFLDTTEKRLILGLICFITFLTLGSSRLSGLLFVACMARYETGRKQASLPFILCYTVRNISGPFIGYLGNRFGLVTVTVIGCIFATVGVGACFFAEDILAVIFLWGVVYGLGFGMGTCLLPQILSQHFEKHMDKANGVYSGGGCIGSFILPVIVDKLIVEYGTSGMFLIFSGLIMNSVPAALLLRKSDKSATECKQNHTYEGKTVSKKEKSAKSSEHQEGMPSEIFRTSEFQNASVFYIDIQQKNEKMANRCSEEYKYSKQLNSSSNESEKDAKITFTEIKITAENRNSNLPVVLQDSVQSKPCKENSEFSDDNLFSKYSEKLRPSTSISNKECSSSNSFQVFLDLSFILILLTQGLMLNVIVTVWTVIIDASKDKGISEREGVHILICMGVTDMIGRFSLGYITDGGYMTKISFQILCIVGLGVFHIFFTFLKGFIMVLISVGVFGIFTAGHVMIGTGIIYQVTEKEYLTMALASRYFAFPFLSFAQAPIIGN</sequence>
<dbReference type="InterPro" id="IPR050327">
    <property type="entry name" value="Proton-linked_MCT"/>
</dbReference>
<keyword evidence="2" id="KW-0812">Transmembrane</keyword>
<dbReference type="Proteomes" id="UP000887013">
    <property type="component" value="Unassembled WGS sequence"/>
</dbReference>
<dbReference type="AlphaFoldDB" id="A0A8X6IYB9"/>
<dbReference type="InterPro" id="IPR011701">
    <property type="entry name" value="MFS"/>
</dbReference>
<evidence type="ECO:0000313" key="3">
    <source>
        <dbReference type="EMBL" id="GFS65030.1"/>
    </source>
</evidence>
<dbReference type="GO" id="GO:0008028">
    <property type="term" value="F:monocarboxylic acid transmembrane transporter activity"/>
    <property type="evidence" value="ECO:0007669"/>
    <property type="project" value="TreeGrafter"/>
</dbReference>
<feature type="transmembrane region" description="Helical" evidence="2">
    <location>
        <begin position="221"/>
        <end position="239"/>
    </location>
</feature>
<dbReference type="SUPFAM" id="SSF103473">
    <property type="entry name" value="MFS general substrate transporter"/>
    <property type="match status" value="1"/>
</dbReference>
<name>A0A8X6IYB9_NEPPI</name>